<evidence type="ECO:0000256" key="2">
    <source>
        <dbReference type="SAM" id="Phobius"/>
    </source>
</evidence>
<evidence type="ECO:0000313" key="3">
    <source>
        <dbReference type="EMBL" id="BCB85492.1"/>
    </source>
</evidence>
<keyword evidence="2" id="KW-1133">Transmembrane helix</keyword>
<protein>
    <submittedName>
        <fullName evidence="3">Uncharacterized protein</fullName>
    </submittedName>
</protein>
<dbReference type="AlphaFoldDB" id="A0A6F8YHB8"/>
<reference evidence="3 4" key="1">
    <citation type="submission" date="2020-03" db="EMBL/GenBank/DDBJ databases">
        <title>Whole genome shotgun sequence of Phytohabitans suffuscus NBRC 105367.</title>
        <authorList>
            <person name="Komaki H."/>
            <person name="Tamura T."/>
        </authorList>
    </citation>
    <scope>NUCLEOTIDE SEQUENCE [LARGE SCALE GENOMIC DNA]</scope>
    <source>
        <strain evidence="3 4">NBRC 105367</strain>
    </source>
</reference>
<feature type="transmembrane region" description="Helical" evidence="2">
    <location>
        <begin position="45"/>
        <end position="65"/>
    </location>
</feature>
<dbReference type="Proteomes" id="UP000503011">
    <property type="component" value="Chromosome"/>
</dbReference>
<feature type="region of interest" description="Disordered" evidence="1">
    <location>
        <begin position="1"/>
        <end position="21"/>
    </location>
</feature>
<dbReference type="KEGG" id="psuu:Psuf_028050"/>
<keyword evidence="4" id="KW-1185">Reference proteome</keyword>
<evidence type="ECO:0000313" key="4">
    <source>
        <dbReference type="Proteomes" id="UP000503011"/>
    </source>
</evidence>
<keyword evidence="2" id="KW-0472">Membrane</keyword>
<evidence type="ECO:0000256" key="1">
    <source>
        <dbReference type="SAM" id="MobiDB-lite"/>
    </source>
</evidence>
<keyword evidence="2" id="KW-0812">Transmembrane</keyword>
<sequence length="308" mass="31908">MAWATAWPPPDRPGSHPLGAAWHHGRVTGPVVAPPRTPSGRRGRWLLVVAVAWAVALGFLAYLSVRNDPPTVRDQRTTGEARPLVDRAVGELAIAAGSDAVLSIAGYEVTTGCRITPIRSGETLERDVTIYTGQTDGPALLDRIADRLPRSYGATVRHGQEHDTLRADAGEFVAIRGGVTAPGVVIVTVGTGCRPPAPLGVEAPAPTDEDRRIADRMLVALGGTLDGVRVAEAPCPTGGTVRTVIASGSRSGAGKPLGEVLVPIFGSAQAGPPLVDTTDRYAYRGDEAMVAVDAGAEGALDTTLTTPC</sequence>
<proteinExistence type="predicted"/>
<reference evidence="3 4" key="2">
    <citation type="submission" date="2020-03" db="EMBL/GenBank/DDBJ databases">
        <authorList>
            <person name="Ichikawa N."/>
            <person name="Kimura A."/>
            <person name="Kitahashi Y."/>
            <person name="Uohara A."/>
        </authorList>
    </citation>
    <scope>NUCLEOTIDE SEQUENCE [LARGE SCALE GENOMIC DNA]</scope>
    <source>
        <strain evidence="3 4">NBRC 105367</strain>
    </source>
</reference>
<organism evidence="3 4">
    <name type="scientific">Phytohabitans suffuscus</name>
    <dbReference type="NCBI Taxonomy" id="624315"/>
    <lineage>
        <taxon>Bacteria</taxon>
        <taxon>Bacillati</taxon>
        <taxon>Actinomycetota</taxon>
        <taxon>Actinomycetes</taxon>
        <taxon>Micromonosporales</taxon>
        <taxon>Micromonosporaceae</taxon>
    </lineage>
</organism>
<accession>A0A6F8YHB8</accession>
<name>A0A6F8YHB8_9ACTN</name>
<dbReference type="EMBL" id="AP022871">
    <property type="protein sequence ID" value="BCB85492.1"/>
    <property type="molecule type" value="Genomic_DNA"/>
</dbReference>
<gene>
    <name evidence="3" type="ORF">Psuf_028050</name>
</gene>